<evidence type="ECO:0000313" key="1">
    <source>
        <dbReference type="EMBL" id="NYG31301.1"/>
    </source>
</evidence>
<comment type="caution">
    <text evidence="1">The sequence shown here is derived from an EMBL/GenBank/DDBJ whole genome shotgun (WGS) entry which is preliminary data.</text>
</comment>
<gene>
    <name evidence="1" type="ORF">BDD16_000287</name>
</gene>
<sequence length="110" mass="11208">MDTIIKTSPNAAGDAAALPDVADDAERLAVAGQLLADVAQHIATARAMLRELADTDAVHGVGELLAVAGWLADFGAKLAGEPGQSGDPADWFMRPTTRAAVDALGMRGQG</sequence>
<organism evidence="1 2">
    <name type="scientific">Sphaerotilus montanus</name>
    <dbReference type="NCBI Taxonomy" id="522889"/>
    <lineage>
        <taxon>Bacteria</taxon>
        <taxon>Pseudomonadati</taxon>
        <taxon>Pseudomonadota</taxon>
        <taxon>Betaproteobacteria</taxon>
        <taxon>Burkholderiales</taxon>
        <taxon>Sphaerotilaceae</taxon>
        <taxon>Sphaerotilus</taxon>
    </lineage>
</organism>
<keyword evidence="2" id="KW-1185">Reference proteome</keyword>
<proteinExistence type="predicted"/>
<name>A0A7Y9U547_9BURK</name>
<accession>A0A7Y9U547</accession>
<evidence type="ECO:0000313" key="2">
    <source>
        <dbReference type="Proteomes" id="UP000518288"/>
    </source>
</evidence>
<dbReference type="RefSeq" id="WP_179632306.1">
    <property type="nucleotide sequence ID" value="NZ_JACCFH010000001.1"/>
</dbReference>
<dbReference type="AlphaFoldDB" id="A0A7Y9U547"/>
<reference evidence="1 2" key="1">
    <citation type="submission" date="2020-07" db="EMBL/GenBank/DDBJ databases">
        <title>Genomic Encyclopedia of Archaeal and Bacterial Type Strains, Phase II (KMG-II): from individual species to whole genera.</title>
        <authorList>
            <person name="Goeker M."/>
        </authorList>
    </citation>
    <scope>NUCLEOTIDE SEQUENCE [LARGE SCALE GENOMIC DNA]</scope>
    <source>
        <strain evidence="1 2">DSM 21226</strain>
    </source>
</reference>
<dbReference type="EMBL" id="JACCFH010000001">
    <property type="protein sequence ID" value="NYG31301.1"/>
    <property type="molecule type" value="Genomic_DNA"/>
</dbReference>
<protein>
    <submittedName>
        <fullName evidence="1">Uncharacterized protein</fullName>
    </submittedName>
</protein>
<dbReference type="Proteomes" id="UP000518288">
    <property type="component" value="Unassembled WGS sequence"/>
</dbReference>